<protein>
    <submittedName>
        <fullName evidence="1">Uncharacterized protein</fullName>
    </submittedName>
</protein>
<reference evidence="1 2" key="1">
    <citation type="journal article" date="2012" name="J. Bacteriol.">
        <title>Draft Genome Sequence of Plant Growth-Promoting Rhizobium Mesorhizobium amorphae, Isolated from Zinc-Lead Mine Tailings.</title>
        <authorList>
            <person name="Hao X."/>
            <person name="Lin Y."/>
            <person name="Johnstone L."/>
            <person name="Baltrus D.A."/>
            <person name="Miller S.J."/>
            <person name="Wei G."/>
            <person name="Rensing C."/>
        </authorList>
    </citation>
    <scope>NUCLEOTIDE SEQUENCE [LARGE SCALE GENOMIC DNA]</scope>
    <source>
        <strain evidence="1 2">CCNWGS0123</strain>
    </source>
</reference>
<accession>G6Y4Y6</accession>
<dbReference type="Proteomes" id="UP000002949">
    <property type="component" value="Unassembled WGS sequence"/>
</dbReference>
<evidence type="ECO:0000313" key="2">
    <source>
        <dbReference type="Proteomes" id="UP000002949"/>
    </source>
</evidence>
<name>G6Y4Y6_9HYPH</name>
<proteinExistence type="predicted"/>
<dbReference type="AlphaFoldDB" id="G6Y4Y6"/>
<keyword evidence="2" id="KW-1185">Reference proteome</keyword>
<organism evidence="1 2">
    <name type="scientific">Mesorhizobium amorphae CCNWGS0123</name>
    <dbReference type="NCBI Taxonomy" id="1082933"/>
    <lineage>
        <taxon>Bacteria</taxon>
        <taxon>Pseudomonadati</taxon>
        <taxon>Pseudomonadota</taxon>
        <taxon>Alphaproteobacteria</taxon>
        <taxon>Hyphomicrobiales</taxon>
        <taxon>Phyllobacteriaceae</taxon>
        <taxon>Mesorhizobium</taxon>
    </lineage>
</organism>
<dbReference type="PATRIC" id="fig|1082933.3.peg.926"/>
<gene>
    <name evidence="1" type="ORF">MEA186_04976</name>
</gene>
<evidence type="ECO:0000313" key="1">
    <source>
        <dbReference type="EMBL" id="EHH13221.1"/>
    </source>
</evidence>
<dbReference type="EMBL" id="AGSN01000054">
    <property type="protein sequence ID" value="EHH13221.1"/>
    <property type="molecule type" value="Genomic_DNA"/>
</dbReference>
<sequence>MLPGQSTGDCECSGLDHLVQSGDPAVMALMEMTETVAKRPIRRYLSGIETARMRK</sequence>